<feature type="compositionally biased region" description="Polar residues" evidence="1">
    <location>
        <begin position="50"/>
        <end position="68"/>
    </location>
</feature>
<protein>
    <submittedName>
        <fullName evidence="3">Uncharacterized protein LOC104232990 isoform X1</fullName>
    </submittedName>
</protein>
<reference evidence="3" key="2">
    <citation type="submission" date="2025-08" db="UniProtKB">
        <authorList>
            <consortium name="RefSeq"/>
        </authorList>
    </citation>
    <scope>IDENTIFICATION</scope>
    <source>
        <tissue evidence="3">Leaf</tissue>
    </source>
</reference>
<evidence type="ECO:0000313" key="3">
    <source>
        <dbReference type="RefSeq" id="XP_009784574.1"/>
    </source>
</evidence>
<sequence>MPSSAPGTFQSAKAAQVSVLMTREGLKKAKATAKPSTTAPSTKKRKHSEVASSKSGKGNQVADPSTRQPRVPRPALQVDRNDAKRWYHSFVPYERYISEMGINTTTLEQHFPTILDRIKELKLHHFLESPGPANLSMVKELYANWNFQKNESYVRGVWINLQAQALCDFLGALNHDPRIF</sequence>
<dbReference type="GeneID" id="104232990"/>
<dbReference type="Proteomes" id="UP000189701">
    <property type="component" value="Unplaced"/>
</dbReference>
<evidence type="ECO:0000313" key="2">
    <source>
        <dbReference type="Proteomes" id="UP000189701"/>
    </source>
</evidence>
<reference evidence="2" key="1">
    <citation type="journal article" date="2013" name="Genome Biol.">
        <title>Reference genomes and transcriptomes of Nicotiana sylvestris and Nicotiana tomentosiformis.</title>
        <authorList>
            <person name="Sierro N."/>
            <person name="Battey J.N."/>
            <person name="Ouadi S."/>
            <person name="Bovet L."/>
            <person name="Goepfert S."/>
            <person name="Bakaher N."/>
            <person name="Peitsch M.C."/>
            <person name="Ivanov N.V."/>
        </authorList>
    </citation>
    <scope>NUCLEOTIDE SEQUENCE [LARGE SCALE GENOMIC DNA]</scope>
</reference>
<dbReference type="KEGG" id="nsy:104232990"/>
<organism evidence="2 3">
    <name type="scientific">Nicotiana sylvestris</name>
    <name type="common">Wood tobacco</name>
    <name type="synonym">South American tobacco</name>
    <dbReference type="NCBI Taxonomy" id="4096"/>
    <lineage>
        <taxon>Eukaryota</taxon>
        <taxon>Viridiplantae</taxon>
        <taxon>Streptophyta</taxon>
        <taxon>Embryophyta</taxon>
        <taxon>Tracheophyta</taxon>
        <taxon>Spermatophyta</taxon>
        <taxon>Magnoliopsida</taxon>
        <taxon>eudicotyledons</taxon>
        <taxon>Gunneridae</taxon>
        <taxon>Pentapetalae</taxon>
        <taxon>asterids</taxon>
        <taxon>lamiids</taxon>
        <taxon>Solanales</taxon>
        <taxon>Solanaceae</taxon>
        <taxon>Nicotianoideae</taxon>
        <taxon>Nicotianeae</taxon>
        <taxon>Nicotiana</taxon>
    </lineage>
</organism>
<evidence type="ECO:0000256" key="1">
    <source>
        <dbReference type="SAM" id="MobiDB-lite"/>
    </source>
</evidence>
<proteinExistence type="predicted"/>
<name>A0A1U7XCA9_NICSY</name>
<feature type="region of interest" description="Disordered" evidence="1">
    <location>
        <begin position="25"/>
        <end position="78"/>
    </location>
</feature>
<keyword evidence="2" id="KW-1185">Reference proteome</keyword>
<accession>A0A1U7XCA9</accession>
<dbReference type="AlphaFoldDB" id="A0A1U7XCA9"/>
<gene>
    <name evidence="3" type="primary">LOC104232990</name>
</gene>
<feature type="compositionally biased region" description="Low complexity" evidence="1">
    <location>
        <begin position="32"/>
        <end position="41"/>
    </location>
</feature>
<dbReference type="RefSeq" id="XP_009784574.1">
    <property type="nucleotide sequence ID" value="XM_009786272.1"/>
</dbReference>
<dbReference type="OrthoDB" id="1436991at2759"/>